<sequence length="88" mass="10073">MAIGFRDESTKVLGMKLWMIWYGTKSDHDAGGCILACFNIERFLDALGNAFELSVKYLSTLLRHPEAFECRITPRSKQTEDMIRRLSA</sequence>
<evidence type="ECO:0000313" key="1">
    <source>
        <dbReference type="EMBL" id="KZP11053.1"/>
    </source>
</evidence>
<evidence type="ECO:0000313" key="2">
    <source>
        <dbReference type="EMBL" id="KZP23287.1"/>
    </source>
</evidence>
<protein>
    <submittedName>
        <fullName evidence="1">Uncharacterized protein</fullName>
    </submittedName>
</protein>
<dbReference type="Proteomes" id="UP000076532">
    <property type="component" value="Unassembled WGS sequence"/>
</dbReference>
<evidence type="ECO:0000313" key="3">
    <source>
        <dbReference type="Proteomes" id="UP000076532"/>
    </source>
</evidence>
<organism evidence="1 3">
    <name type="scientific">Athelia psychrophila</name>
    <dbReference type="NCBI Taxonomy" id="1759441"/>
    <lineage>
        <taxon>Eukaryota</taxon>
        <taxon>Fungi</taxon>
        <taxon>Dikarya</taxon>
        <taxon>Basidiomycota</taxon>
        <taxon>Agaricomycotina</taxon>
        <taxon>Agaricomycetes</taxon>
        <taxon>Agaricomycetidae</taxon>
        <taxon>Atheliales</taxon>
        <taxon>Atheliaceae</taxon>
        <taxon>Athelia</taxon>
    </lineage>
</organism>
<accession>A0A165ZYA0</accession>
<keyword evidence="3" id="KW-1185">Reference proteome</keyword>
<reference evidence="1 3" key="1">
    <citation type="journal article" date="2016" name="Mol. Biol. Evol.">
        <title>Comparative Genomics of Early-Diverging Mushroom-Forming Fungi Provides Insights into the Origins of Lignocellulose Decay Capabilities.</title>
        <authorList>
            <person name="Nagy L.G."/>
            <person name="Riley R."/>
            <person name="Tritt A."/>
            <person name="Adam C."/>
            <person name="Daum C."/>
            <person name="Floudas D."/>
            <person name="Sun H."/>
            <person name="Yadav J.S."/>
            <person name="Pangilinan J."/>
            <person name="Larsson K.H."/>
            <person name="Matsuura K."/>
            <person name="Barry K."/>
            <person name="Labutti K."/>
            <person name="Kuo R."/>
            <person name="Ohm R.A."/>
            <person name="Bhattacharya S.S."/>
            <person name="Shirouzu T."/>
            <person name="Yoshinaga Y."/>
            <person name="Martin F.M."/>
            <person name="Grigoriev I.V."/>
            <person name="Hibbett D.S."/>
        </authorList>
    </citation>
    <scope>NUCLEOTIDE SEQUENCE [LARGE SCALE GENOMIC DNA]</scope>
    <source>
        <strain evidence="1 3">CBS 109695</strain>
    </source>
</reference>
<proteinExistence type="predicted"/>
<dbReference type="AlphaFoldDB" id="A0A165ZYA0"/>
<dbReference type="EMBL" id="KV417669">
    <property type="protein sequence ID" value="KZP11053.1"/>
    <property type="molecule type" value="Genomic_DNA"/>
</dbReference>
<name>A0A165ZYA0_9AGAM</name>
<dbReference type="OrthoDB" id="3934656at2759"/>
<gene>
    <name evidence="2" type="ORF">FIBSPDRAFT_858548</name>
    <name evidence="1" type="ORF">FIBSPDRAFT_871990</name>
</gene>
<dbReference type="EMBL" id="KV417533">
    <property type="protein sequence ID" value="KZP23287.1"/>
    <property type="molecule type" value="Genomic_DNA"/>
</dbReference>